<sequence length="172" mass="19563">MQYKKARISDSTTAILSRAVYSGDLVVFSRLIELRVYIASSIQFDEQCNVTARQLIHLLRHLPNVSSFCFDNGCKECFLKDEDDHTLEAMPQSVMSHLKSVKLERFHGSKNELFLVKILLNSARALEKMSIIPSPISKYPKEVLESAKPLLMHPSDSKCVIQFFESNCKVIP</sequence>
<accession>A0A2G5CKZ2</accession>
<evidence type="ECO:0000313" key="2">
    <source>
        <dbReference type="EMBL" id="PIA31992.1"/>
    </source>
</evidence>
<name>A0A2G5CKZ2_AQUCA</name>
<protein>
    <recommendedName>
        <fullName evidence="1">FBD domain-containing protein</fullName>
    </recommendedName>
</protein>
<keyword evidence="3" id="KW-1185">Reference proteome</keyword>
<reference evidence="2 3" key="1">
    <citation type="submission" date="2017-09" db="EMBL/GenBank/DDBJ databases">
        <title>WGS assembly of Aquilegia coerulea Goldsmith.</title>
        <authorList>
            <person name="Hodges S."/>
            <person name="Kramer E."/>
            <person name="Nordborg M."/>
            <person name="Tomkins J."/>
            <person name="Borevitz J."/>
            <person name="Derieg N."/>
            <person name="Yan J."/>
            <person name="Mihaltcheva S."/>
            <person name="Hayes R.D."/>
            <person name="Rokhsar D."/>
        </authorList>
    </citation>
    <scope>NUCLEOTIDE SEQUENCE [LARGE SCALE GENOMIC DNA]</scope>
    <source>
        <strain evidence="3">cv. Goldsmith</strain>
    </source>
</reference>
<dbReference type="OrthoDB" id="594804at2759"/>
<dbReference type="AlphaFoldDB" id="A0A2G5CKZ2"/>
<dbReference type="InParanoid" id="A0A2G5CKZ2"/>
<evidence type="ECO:0000313" key="3">
    <source>
        <dbReference type="Proteomes" id="UP000230069"/>
    </source>
</evidence>
<evidence type="ECO:0000259" key="1">
    <source>
        <dbReference type="SMART" id="SM00579"/>
    </source>
</evidence>
<gene>
    <name evidence="2" type="ORF">AQUCO_04700102v1</name>
</gene>
<dbReference type="Proteomes" id="UP000230069">
    <property type="component" value="Unassembled WGS sequence"/>
</dbReference>
<feature type="domain" description="FBD" evidence="1">
    <location>
        <begin position="92"/>
        <end position="164"/>
    </location>
</feature>
<proteinExistence type="predicted"/>
<dbReference type="Pfam" id="PF08387">
    <property type="entry name" value="FBD"/>
    <property type="match status" value="1"/>
</dbReference>
<dbReference type="SMART" id="SM00579">
    <property type="entry name" value="FBD"/>
    <property type="match status" value="1"/>
</dbReference>
<organism evidence="2 3">
    <name type="scientific">Aquilegia coerulea</name>
    <name type="common">Rocky mountain columbine</name>
    <dbReference type="NCBI Taxonomy" id="218851"/>
    <lineage>
        <taxon>Eukaryota</taxon>
        <taxon>Viridiplantae</taxon>
        <taxon>Streptophyta</taxon>
        <taxon>Embryophyta</taxon>
        <taxon>Tracheophyta</taxon>
        <taxon>Spermatophyta</taxon>
        <taxon>Magnoliopsida</taxon>
        <taxon>Ranunculales</taxon>
        <taxon>Ranunculaceae</taxon>
        <taxon>Thalictroideae</taxon>
        <taxon>Aquilegia</taxon>
    </lineage>
</organism>
<dbReference type="InterPro" id="IPR006566">
    <property type="entry name" value="FBD"/>
</dbReference>
<dbReference type="EMBL" id="KZ305064">
    <property type="protein sequence ID" value="PIA31992.1"/>
    <property type="molecule type" value="Genomic_DNA"/>
</dbReference>